<evidence type="ECO:0000256" key="3">
    <source>
        <dbReference type="ARBA" id="ARBA00013014"/>
    </source>
</evidence>
<evidence type="ECO:0000313" key="14">
    <source>
        <dbReference type="Proteomes" id="UP000682739"/>
    </source>
</evidence>
<gene>
    <name evidence="13" type="ORF">J1N51_13440</name>
</gene>
<comment type="similarity">
    <text evidence="2 10">Belongs to the ketopantoate reductase family.</text>
</comment>
<dbReference type="InterPro" id="IPR013328">
    <property type="entry name" value="6PGD_dom2"/>
</dbReference>
<evidence type="ECO:0000256" key="1">
    <source>
        <dbReference type="ARBA" id="ARBA00004994"/>
    </source>
</evidence>
<dbReference type="InterPro" id="IPR003710">
    <property type="entry name" value="ApbA"/>
</dbReference>
<name>A0A975HI01_9GAMM</name>
<dbReference type="GO" id="GO:0005737">
    <property type="term" value="C:cytoplasm"/>
    <property type="evidence" value="ECO:0007669"/>
    <property type="project" value="TreeGrafter"/>
</dbReference>
<proteinExistence type="inferred from homology"/>
<comment type="pathway">
    <text evidence="1 10">Cofactor biosynthesis; (R)-pantothenate biosynthesis; (R)-pantoate from 3-methyl-2-oxobutanoate: step 2/2.</text>
</comment>
<evidence type="ECO:0000256" key="8">
    <source>
        <dbReference type="ARBA" id="ARBA00032024"/>
    </source>
</evidence>
<dbReference type="EC" id="1.1.1.169" evidence="3 10"/>
<keyword evidence="6 10" id="KW-0521">NADP</keyword>
<reference evidence="13" key="1">
    <citation type="submission" date="2021-03" db="EMBL/GenBank/DDBJ databases">
        <title>Description of Psychrosphaera ytuae sp. nov. isolated from deep sea sediment of South China Sea.</title>
        <authorList>
            <person name="Zhang J."/>
            <person name="Xu X.-D."/>
        </authorList>
    </citation>
    <scope>NUCLEOTIDE SEQUENCE</scope>
    <source>
        <strain evidence="13">MTZ26</strain>
    </source>
</reference>
<dbReference type="NCBIfam" id="TIGR00745">
    <property type="entry name" value="apbA_panE"/>
    <property type="match status" value="1"/>
</dbReference>
<protein>
    <recommendedName>
        <fullName evidence="4 10">2-dehydropantoate 2-reductase</fullName>
        <ecNumber evidence="3 10">1.1.1.169</ecNumber>
    </recommendedName>
    <alternativeName>
        <fullName evidence="8 10">Ketopantoate reductase</fullName>
    </alternativeName>
</protein>
<dbReference type="Gene3D" id="3.40.50.720">
    <property type="entry name" value="NAD(P)-binding Rossmann-like Domain"/>
    <property type="match status" value="1"/>
</dbReference>
<keyword evidence="14" id="KW-1185">Reference proteome</keyword>
<comment type="catalytic activity">
    <reaction evidence="9 10">
        <text>(R)-pantoate + NADP(+) = 2-dehydropantoate + NADPH + H(+)</text>
        <dbReference type="Rhea" id="RHEA:16233"/>
        <dbReference type="ChEBI" id="CHEBI:11561"/>
        <dbReference type="ChEBI" id="CHEBI:15378"/>
        <dbReference type="ChEBI" id="CHEBI:15980"/>
        <dbReference type="ChEBI" id="CHEBI:57783"/>
        <dbReference type="ChEBI" id="CHEBI:58349"/>
        <dbReference type="EC" id="1.1.1.169"/>
    </reaction>
</comment>
<dbReference type="InterPro" id="IPR050838">
    <property type="entry name" value="Ketopantoate_reductase"/>
</dbReference>
<dbReference type="Proteomes" id="UP000682739">
    <property type="component" value="Chromosome"/>
</dbReference>
<evidence type="ECO:0000259" key="12">
    <source>
        <dbReference type="Pfam" id="PF08546"/>
    </source>
</evidence>
<dbReference type="GO" id="GO:0050661">
    <property type="term" value="F:NADP binding"/>
    <property type="evidence" value="ECO:0007669"/>
    <property type="project" value="TreeGrafter"/>
</dbReference>
<keyword evidence="7 10" id="KW-0560">Oxidoreductase</keyword>
<evidence type="ECO:0000256" key="9">
    <source>
        <dbReference type="ARBA" id="ARBA00048793"/>
    </source>
</evidence>
<dbReference type="Pfam" id="PF08546">
    <property type="entry name" value="ApbA_C"/>
    <property type="match status" value="1"/>
</dbReference>
<evidence type="ECO:0000256" key="4">
    <source>
        <dbReference type="ARBA" id="ARBA00019465"/>
    </source>
</evidence>
<dbReference type="InterPro" id="IPR013752">
    <property type="entry name" value="KPA_reductase"/>
</dbReference>
<organism evidence="13 14">
    <name type="scientific">Psychrosphaera ytuae</name>
    <dbReference type="NCBI Taxonomy" id="2820710"/>
    <lineage>
        <taxon>Bacteria</taxon>
        <taxon>Pseudomonadati</taxon>
        <taxon>Pseudomonadota</taxon>
        <taxon>Gammaproteobacteria</taxon>
        <taxon>Alteromonadales</taxon>
        <taxon>Pseudoalteromonadaceae</taxon>
        <taxon>Psychrosphaera</taxon>
    </lineage>
</organism>
<evidence type="ECO:0000256" key="6">
    <source>
        <dbReference type="ARBA" id="ARBA00022857"/>
    </source>
</evidence>
<sequence length="311" mass="34370">MSVALKHKVWICGQGAIGSLFGAYCVTKGVDVAYITTRPRNIGTCVELLPEITESQLNETTHYELPTPQLLPVKEKIEILIITVKAAHVIQALNQVQPFLTDHCHIILSHNGLGTIEEAKSIMLPTQSLYFCTTSFGALKQGNQVIETGIGESIWSLVQKGVSVQPLNQQHMANLFPNAKESDSLTEILWTKLAVNAVINPLTVLHDIKNGEINHQRFDKIKVAVLNELILVAKHSGVTLELQPLLELVESVANRTKDNSSSMRQDIKNKRATEVDFINGFIVQEAKANNVKAPINSQLWQQVKDLESSLS</sequence>
<dbReference type="GO" id="GO:0015940">
    <property type="term" value="P:pantothenate biosynthetic process"/>
    <property type="evidence" value="ECO:0007669"/>
    <property type="project" value="UniProtKB-KW"/>
</dbReference>
<feature type="domain" description="Ketopantoate reductase C-terminal" evidence="12">
    <location>
        <begin position="186"/>
        <end position="307"/>
    </location>
</feature>
<dbReference type="Pfam" id="PF02558">
    <property type="entry name" value="ApbA"/>
    <property type="match status" value="1"/>
</dbReference>
<feature type="domain" description="Ketopantoate reductase N-terminal" evidence="11">
    <location>
        <begin position="10"/>
        <end position="149"/>
    </location>
</feature>
<dbReference type="KEGG" id="psym:J1N51_13440"/>
<dbReference type="InterPro" id="IPR008927">
    <property type="entry name" value="6-PGluconate_DH-like_C_sf"/>
</dbReference>
<dbReference type="PANTHER" id="PTHR43765:SF2">
    <property type="entry name" value="2-DEHYDROPANTOATE 2-REDUCTASE"/>
    <property type="match status" value="1"/>
</dbReference>
<dbReference type="EMBL" id="CP072110">
    <property type="protein sequence ID" value="QTH63705.1"/>
    <property type="molecule type" value="Genomic_DNA"/>
</dbReference>
<dbReference type="AlphaFoldDB" id="A0A975HI01"/>
<keyword evidence="5 10" id="KW-0566">Pantothenate biosynthesis</keyword>
<dbReference type="RefSeq" id="WP_208831760.1">
    <property type="nucleotide sequence ID" value="NZ_CP072110.1"/>
</dbReference>
<accession>A0A975HI01</accession>
<dbReference type="Gene3D" id="1.10.1040.10">
    <property type="entry name" value="N-(1-d-carboxylethyl)-l-norvaline Dehydrogenase, domain 2"/>
    <property type="match status" value="1"/>
</dbReference>
<evidence type="ECO:0000259" key="11">
    <source>
        <dbReference type="Pfam" id="PF02558"/>
    </source>
</evidence>
<dbReference type="InterPro" id="IPR013332">
    <property type="entry name" value="KPR_N"/>
</dbReference>
<evidence type="ECO:0000256" key="5">
    <source>
        <dbReference type="ARBA" id="ARBA00022655"/>
    </source>
</evidence>
<dbReference type="PANTHER" id="PTHR43765">
    <property type="entry name" value="2-DEHYDROPANTOATE 2-REDUCTASE-RELATED"/>
    <property type="match status" value="1"/>
</dbReference>
<dbReference type="InterPro" id="IPR036291">
    <property type="entry name" value="NAD(P)-bd_dom_sf"/>
</dbReference>
<evidence type="ECO:0000256" key="10">
    <source>
        <dbReference type="RuleBase" id="RU362068"/>
    </source>
</evidence>
<evidence type="ECO:0000256" key="2">
    <source>
        <dbReference type="ARBA" id="ARBA00007870"/>
    </source>
</evidence>
<comment type="function">
    <text evidence="10">Catalyzes the NADPH-dependent reduction of ketopantoate into pantoic acid.</text>
</comment>
<evidence type="ECO:0000256" key="7">
    <source>
        <dbReference type="ARBA" id="ARBA00023002"/>
    </source>
</evidence>
<evidence type="ECO:0000313" key="13">
    <source>
        <dbReference type="EMBL" id="QTH63705.1"/>
    </source>
</evidence>
<dbReference type="GO" id="GO:0008677">
    <property type="term" value="F:2-dehydropantoate 2-reductase activity"/>
    <property type="evidence" value="ECO:0007669"/>
    <property type="project" value="UniProtKB-EC"/>
</dbReference>
<dbReference type="SUPFAM" id="SSF51735">
    <property type="entry name" value="NAD(P)-binding Rossmann-fold domains"/>
    <property type="match status" value="1"/>
</dbReference>
<dbReference type="SUPFAM" id="SSF48179">
    <property type="entry name" value="6-phosphogluconate dehydrogenase C-terminal domain-like"/>
    <property type="match status" value="1"/>
</dbReference>